<feature type="domain" description="HTH marR-type" evidence="4">
    <location>
        <begin position="16"/>
        <end position="148"/>
    </location>
</feature>
<gene>
    <name evidence="5" type="ORF">SAMN04487940_11175</name>
</gene>
<keyword evidence="6" id="KW-1185">Reference proteome</keyword>
<evidence type="ECO:0000256" key="3">
    <source>
        <dbReference type="ARBA" id="ARBA00023163"/>
    </source>
</evidence>
<dbReference type="GeneID" id="80819323"/>
<dbReference type="InterPro" id="IPR000835">
    <property type="entry name" value="HTH_MarR-typ"/>
</dbReference>
<evidence type="ECO:0000259" key="4">
    <source>
        <dbReference type="PROSITE" id="PS50995"/>
    </source>
</evidence>
<protein>
    <submittedName>
        <fullName evidence="5">DNA-binding transcriptional regulator, MarR family</fullName>
    </submittedName>
</protein>
<dbReference type="RefSeq" id="WP_074837364.1">
    <property type="nucleotide sequence ID" value="NZ_FNYY01000011.1"/>
</dbReference>
<dbReference type="Pfam" id="PF12802">
    <property type="entry name" value="MarR_2"/>
    <property type="match status" value="1"/>
</dbReference>
<dbReference type="InterPro" id="IPR036390">
    <property type="entry name" value="WH_DNA-bd_sf"/>
</dbReference>
<evidence type="ECO:0000256" key="2">
    <source>
        <dbReference type="ARBA" id="ARBA00023125"/>
    </source>
</evidence>
<name>A0A975WBW6_9RHOB</name>
<evidence type="ECO:0000313" key="5">
    <source>
        <dbReference type="EMBL" id="SEJ83004.1"/>
    </source>
</evidence>
<dbReference type="SMART" id="SM00347">
    <property type="entry name" value="HTH_MARR"/>
    <property type="match status" value="1"/>
</dbReference>
<evidence type="ECO:0000313" key="6">
    <source>
        <dbReference type="Proteomes" id="UP000182932"/>
    </source>
</evidence>
<dbReference type="PRINTS" id="PR00598">
    <property type="entry name" value="HTHMARR"/>
</dbReference>
<reference evidence="5 6" key="1">
    <citation type="submission" date="2016-10" db="EMBL/GenBank/DDBJ databases">
        <authorList>
            <person name="Varghese N."/>
            <person name="Submissions S."/>
        </authorList>
    </citation>
    <scope>NUCLEOTIDE SEQUENCE [LARGE SCALE GENOMIC DNA]</scope>
    <source>
        <strain evidence="5 6">FF3</strain>
    </source>
</reference>
<evidence type="ECO:0000256" key="1">
    <source>
        <dbReference type="ARBA" id="ARBA00023015"/>
    </source>
</evidence>
<dbReference type="PROSITE" id="PS01117">
    <property type="entry name" value="HTH_MARR_1"/>
    <property type="match status" value="1"/>
</dbReference>
<proteinExistence type="predicted"/>
<dbReference type="Gene3D" id="1.10.10.10">
    <property type="entry name" value="Winged helix-like DNA-binding domain superfamily/Winged helix DNA-binding domain"/>
    <property type="match status" value="1"/>
</dbReference>
<comment type="caution">
    <text evidence="5">The sequence shown here is derived from an EMBL/GenBank/DDBJ whole genome shotgun (WGS) entry which is preliminary data.</text>
</comment>
<keyword evidence="2 5" id="KW-0238">DNA-binding</keyword>
<keyword evidence="3" id="KW-0804">Transcription</keyword>
<keyword evidence="1" id="KW-0805">Transcription regulation</keyword>
<dbReference type="Proteomes" id="UP000182932">
    <property type="component" value="Unassembled WGS sequence"/>
</dbReference>
<dbReference type="AlphaFoldDB" id="A0A975WBW6"/>
<dbReference type="PANTHER" id="PTHR42756:SF1">
    <property type="entry name" value="TRANSCRIPTIONAL REPRESSOR OF EMRAB OPERON"/>
    <property type="match status" value="1"/>
</dbReference>
<accession>A0A975WBW6</accession>
<dbReference type="PROSITE" id="PS50995">
    <property type="entry name" value="HTH_MARR_2"/>
    <property type="match status" value="1"/>
</dbReference>
<dbReference type="EMBL" id="FNYY01000011">
    <property type="protein sequence ID" value="SEJ83004.1"/>
    <property type="molecule type" value="Genomic_DNA"/>
</dbReference>
<dbReference type="GO" id="GO:0003700">
    <property type="term" value="F:DNA-binding transcription factor activity"/>
    <property type="evidence" value="ECO:0007669"/>
    <property type="project" value="InterPro"/>
</dbReference>
<dbReference type="PANTHER" id="PTHR42756">
    <property type="entry name" value="TRANSCRIPTIONAL REGULATOR, MARR"/>
    <property type="match status" value="1"/>
</dbReference>
<organism evidence="5 6">
    <name type="scientific">Marinovum algicola</name>
    <dbReference type="NCBI Taxonomy" id="42444"/>
    <lineage>
        <taxon>Bacteria</taxon>
        <taxon>Pseudomonadati</taxon>
        <taxon>Pseudomonadota</taxon>
        <taxon>Alphaproteobacteria</taxon>
        <taxon>Rhodobacterales</taxon>
        <taxon>Roseobacteraceae</taxon>
        <taxon>Marinovum</taxon>
    </lineage>
</organism>
<dbReference type="InterPro" id="IPR036388">
    <property type="entry name" value="WH-like_DNA-bd_sf"/>
</dbReference>
<dbReference type="SUPFAM" id="SSF46785">
    <property type="entry name" value="Winged helix' DNA-binding domain"/>
    <property type="match status" value="1"/>
</dbReference>
<dbReference type="GO" id="GO:0003677">
    <property type="term" value="F:DNA binding"/>
    <property type="evidence" value="ECO:0007669"/>
    <property type="project" value="UniProtKB-KW"/>
</dbReference>
<dbReference type="InterPro" id="IPR023187">
    <property type="entry name" value="Tscrpt_reg_MarR-type_CS"/>
</dbReference>
<sequence>MSTPRKPAAGTDLDDELRFAYLIHDVSRLRRSMFDRWLSPHGITRSQWWVLAFLTRQDGLPQSELAHELDVGKVALGALIDRLEVAGLVRRRADKKDRRVKRIFLTPRANGLLKTVWRANKDFNDQVLSGIPMKNLHVAGATLDKLKQNLLASIHGDTDAMGPQD</sequence>